<name>A0A1L8CUV3_9THEO</name>
<accession>A0A1L8CUV3</accession>
<dbReference type="RefSeq" id="WP_075859157.1">
    <property type="nucleotide sequence ID" value="NZ_BDJK01000018.1"/>
</dbReference>
<dbReference type="Proteomes" id="UP000187485">
    <property type="component" value="Unassembled WGS sequence"/>
</dbReference>
<dbReference type="AlphaFoldDB" id="A0A1L8CUV3"/>
<dbReference type="EMBL" id="BDJK01000018">
    <property type="protein sequence ID" value="GAV22681.1"/>
    <property type="molecule type" value="Genomic_DNA"/>
</dbReference>
<evidence type="ECO:0000259" key="1">
    <source>
        <dbReference type="Pfam" id="PF03205"/>
    </source>
</evidence>
<dbReference type="InterPro" id="IPR027417">
    <property type="entry name" value="P-loop_NTPase"/>
</dbReference>
<organism evidence="2 3">
    <name type="scientific">Carboxydothermus pertinax</name>
    <dbReference type="NCBI Taxonomy" id="870242"/>
    <lineage>
        <taxon>Bacteria</taxon>
        <taxon>Bacillati</taxon>
        <taxon>Bacillota</taxon>
        <taxon>Clostridia</taxon>
        <taxon>Thermoanaerobacterales</taxon>
        <taxon>Thermoanaerobacteraceae</taxon>
        <taxon>Carboxydothermus</taxon>
    </lineage>
</organism>
<dbReference type="GO" id="GO:0005525">
    <property type="term" value="F:GTP binding"/>
    <property type="evidence" value="ECO:0007669"/>
    <property type="project" value="InterPro"/>
</dbReference>
<evidence type="ECO:0000313" key="3">
    <source>
        <dbReference type="Proteomes" id="UP000187485"/>
    </source>
</evidence>
<proteinExistence type="predicted"/>
<dbReference type="GO" id="GO:0006777">
    <property type="term" value="P:Mo-molybdopterin cofactor biosynthetic process"/>
    <property type="evidence" value="ECO:0007669"/>
    <property type="project" value="InterPro"/>
</dbReference>
<dbReference type="InterPro" id="IPR004435">
    <property type="entry name" value="MobB_dom"/>
</dbReference>
<reference evidence="3" key="1">
    <citation type="submission" date="2016-12" db="EMBL/GenBank/DDBJ databases">
        <title>Draft Genome Sequences od Carboxydothermus pertinax and islandicus, Hydrogenogenic Carboxydotrophic Bacteria.</title>
        <authorList>
            <person name="Fukuyama Y."/>
            <person name="Ohmae K."/>
            <person name="Yoneda Y."/>
            <person name="Yoshida T."/>
            <person name="Sako Y."/>
        </authorList>
    </citation>
    <scope>NUCLEOTIDE SEQUENCE [LARGE SCALE GENOMIC DNA]</scope>
    <source>
        <strain evidence="3">Ug1</strain>
    </source>
</reference>
<dbReference type="Gene3D" id="3.40.50.300">
    <property type="entry name" value="P-loop containing nucleotide triphosphate hydrolases"/>
    <property type="match status" value="1"/>
</dbReference>
<dbReference type="STRING" id="870242.cpu_11910"/>
<dbReference type="NCBIfam" id="TIGR00176">
    <property type="entry name" value="mobB"/>
    <property type="match status" value="1"/>
</dbReference>
<dbReference type="PANTHER" id="PTHR40072">
    <property type="entry name" value="MOLYBDOPTERIN-GUANINE DINUCLEOTIDE BIOSYNTHESIS ADAPTER PROTEIN-RELATED"/>
    <property type="match status" value="1"/>
</dbReference>
<dbReference type="CDD" id="cd03116">
    <property type="entry name" value="MobB"/>
    <property type="match status" value="1"/>
</dbReference>
<dbReference type="SUPFAM" id="SSF52540">
    <property type="entry name" value="P-loop containing nucleoside triphosphate hydrolases"/>
    <property type="match status" value="1"/>
</dbReference>
<protein>
    <submittedName>
        <fullName evidence="2">Molybdopterin-guanine dinucleotide biosynthesis protein B</fullName>
    </submittedName>
</protein>
<keyword evidence="3" id="KW-1185">Reference proteome</keyword>
<dbReference type="InterPro" id="IPR052539">
    <property type="entry name" value="MGD_biosynthesis_adapter"/>
</dbReference>
<evidence type="ECO:0000313" key="2">
    <source>
        <dbReference type="EMBL" id="GAV22681.1"/>
    </source>
</evidence>
<dbReference type="PANTHER" id="PTHR40072:SF1">
    <property type="entry name" value="MOLYBDOPTERIN-GUANINE DINUCLEOTIDE BIOSYNTHESIS ADAPTER PROTEIN"/>
    <property type="match status" value="1"/>
</dbReference>
<sequence>MPSILQIVGYSNSGKTTVAEKLVQLFTGHGFKVGVVKHDVHGFEVDQPGKDTYRYRQAGGVKVGILGPGKAAFMVEREVLLEEVFEFYRDMDLILVEGFKNRPFPRIEVIRSEIYQEPFSPPELLVAVVSDLNLEVDCPVFGFGEIDNLFHFLLKYFEMGGRV</sequence>
<comment type="caution">
    <text evidence="2">The sequence shown here is derived from an EMBL/GenBank/DDBJ whole genome shotgun (WGS) entry which is preliminary data.</text>
</comment>
<dbReference type="OrthoDB" id="9786803at2"/>
<gene>
    <name evidence="2" type="ORF">cpu_11910</name>
</gene>
<feature type="domain" description="Molybdopterin-guanine dinucleotide biosynthesis protein B (MobB)" evidence="1">
    <location>
        <begin position="4"/>
        <end position="131"/>
    </location>
</feature>
<dbReference type="Pfam" id="PF03205">
    <property type="entry name" value="MobB"/>
    <property type="match status" value="1"/>
</dbReference>